<dbReference type="Pfam" id="PF00367">
    <property type="entry name" value="PTS_EIIB"/>
    <property type="match status" value="1"/>
</dbReference>
<dbReference type="GO" id="GO:0090589">
    <property type="term" value="F:protein-phosphocysteine-trehalose phosphotransferase system transporter activity"/>
    <property type="evidence" value="ECO:0007669"/>
    <property type="project" value="TreeGrafter"/>
</dbReference>
<dbReference type="PANTHER" id="PTHR30175">
    <property type="entry name" value="PHOSPHOTRANSFERASE SYSTEM TRANSPORT PROTEIN"/>
    <property type="match status" value="1"/>
</dbReference>
<feature type="transmembrane region" description="Helical" evidence="12">
    <location>
        <begin position="349"/>
        <end position="370"/>
    </location>
</feature>
<dbReference type="Pfam" id="PF02378">
    <property type="entry name" value="PTS_EIIC"/>
    <property type="match status" value="1"/>
</dbReference>
<feature type="transmembrane region" description="Helical" evidence="12">
    <location>
        <begin position="142"/>
        <end position="165"/>
    </location>
</feature>
<dbReference type="FunFam" id="2.70.70.10:FF:000001">
    <property type="entry name" value="PTS system glucose-specific IIA component"/>
    <property type="match status" value="1"/>
</dbReference>
<dbReference type="InterPro" id="IPR036878">
    <property type="entry name" value="Glu_permease_IIB"/>
</dbReference>
<keyword evidence="10 12" id="KW-0472">Membrane</keyword>
<evidence type="ECO:0000256" key="10">
    <source>
        <dbReference type="ARBA" id="ARBA00023136"/>
    </source>
</evidence>
<dbReference type="InterPro" id="IPR018113">
    <property type="entry name" value="PTrfase_EIIB_Cys"/>
</dbReference>
<evidence type="ECO:0000256" key="3">
    <source>
        <dbReference type="ARBA" id="ARBA00022475"/>
    </source>
</evidence>
<evidence type="ECO:0000256" key="8">
    <source>
        <dbReference type="ARBA" id="ARBA00022777"/>
    </source>
</evidence>
<evidence type="ECO:0000256" key="6">
    <source>
        <dbReference type="ARBA" id="ARBA00022683"/>
    </source>
</evidence>
<evidence type="ECO:0000256" key="7">
    <source>
        <dbReference type="ARBA" id="ARBA00022692"/>
    </source>
</evidence>
<feature type="transmembrane region" description="Helical" evidence="12">
    <location>
        <begin position="100"/>
        <end position="122"/>
    </location>
</feature>
<sequence>MIMTDYQTSAKAIIKAVGGKQNVTGLIHCSTRLRFTLANFDQADLKALKKIPGVLGAVIATGQCQVIIGNDVVEMFDAVNATLGVLDVNQGQNQQKWTQVILDFIIGIFQPLVPAIAGGGILKSLLMLFAMLGWMSDKSSTYQILTFIGTAPLYFLPILVAITTAQKLKVNVLVAVSTVAALLLPDMTTALTAGMQFMSLPVRNITYASQVFPAILCVSFYAVLEKYITKYCPKAIRIFFVPLLCMAIAVPVTLLVLGPAGYIFGEGFTAVILFLFSHFGWVATALLAAVLPFMVATGMHKAMIPYVVSAMSSVKSELLYIPASLAHNISESGTCFAIAIKTKDKAMRATAISAGISALFGITEPALYGITLQNKRAMFSVMASSLVGGAYVGFVGLKAFAVVGPGLASMTLFVDKANAANLVHALWGFAISLVLSFILGLILWQDKKTTVDNGQKAMHVVGSEVLATPISGQVIALTAVNDNVFSSGVLGDGIAVIPDSGELLAPSDGEIMMVYETQHALGLKTAGGAEILFHVGLDTVQLAGKYFDAQVQTGQPVKQGDVLLKFDLAQIKAAGFDPTVMMIVTNSSEQGVDLPPVMA</sequence>
<dbReference type="InterPro" id="IPR050558">
    <property type="entry name" value="PTS_Sugar-Specific_Components"/>
</dbReference>
<reference evidence="16 17" key="1">
    <citation type="journal article" date="2015" name="Genome Announc.">
        <title>Expanding the biotechnology potential of lactobacilli through comparative genomics of 213 strains and associated genera.</title>
        <authorList>
            <person name="Sun Z."/>
            <person name="Harris H.M."/>
            <person name="McCann A."/>
            <person name="Guo C."/>
            <person name="Argimon S."/>
            <person name="Zhang W."/>
            <person name="Yang X."/>
            <person name="Jeffery I.B."/>
            <person name="Cooney J.C."/>
            <person name="Kagawa T.F."/>
            <person name="Liu W."/>
            <person name="Song Y."/>
            <person name="Salvetti E."/>
            <person name="Wrobel A."/>
            <person name="Rasinkangas P."/>
            <person name="Parkhill J."/>
            <person name="Rea M.C."/>
            <person name="O'Sullivan O."/>
            <person name="Ritari J."/>
            <person name="Douillard F.P."/>
            <person name="Paul Ross R."/>
            <person name="Yang R."/>
            <person name="Briner A.E."/>
            <person name="Felis G.E."/>
            <person name="de Vos W.M."/>
            <person name="Barrangou R."/>
            <person name="Klaenhammer T.R."/>
            <person name="Caufield P.W."/>
            <person name="Cui Y."/>
            <person name="Zhang H."/>
            <person name="O'Toole P.W."/>
        </authorList>
    </citation>
    <scope>NUCLEOTIDE SEQUENCE [LARGE SCALE GENOMIC DNA]</scope>
    <source>
        <strain evidence="16 17">DSM 20719</strain>
    </source>
</reference>
<comment type="subcellular location">
    <subcellularLocation>
        <location evidence="1">Cell membrane</location>
        <topology evidence="1">Multi-pass membrane protein</topology>
    </subcellularLocation>
</comment>
<feature type="transmembrane region" description="Helical" evidence="12">
    <location>
        <begin position="172"/>
        <end position="193"/>
    </location>
</feature>
<dbReference type="PROSITE" id="PS51093">
    <property type="entry name" value="PTS_EIIA_TYPE_1"/>
    <property type="match status" value="1"/>
</dbReference>
<evidence type="ECO:0000256" key="4">
    <source>
        <dbReference type="ARBA" id="ARBA00022597"/>
    </source>
</evidence>
<keyword evidence="2" id="KW-0813">Transport</keyword>
<dbReference type="PROSITE" id="PS01035">
    <property type="entry name" value="PTS_EIIB_TYPE_1_CYS"/>
    <property type="match status" value="1"/>
</dbReference>
<dbReference type="PROSITE" id="PS00371">
    <property type="entry name" value="PTS_EIIA_TYPE_1_HIS"/>
    <property type="match status" value="1"/>
</dbReference>
<dbReference type="GO" id="GO:0016301">
    <property type="term" value="F:kinase activity"/>
    <property type="evidence" value="ECO:0007669"/>
    <property type="project" value="UniProtKB-KW"/>
</dbReference>
<evidence type="ECO:0000259" key="14">
    <source>
        <dbReference type="PROSITE" id="PS51098"/>
    </source>
</evidence>
<dbReference type="InterPro" id="IPR001127">
    <property type="entry name" value="PTS_EIIA_1_perm"/>
</dbReference>
<dbReference type="GO" id="GO:0015771">
    <property type="term" value="P:trehalose transport"/>
    <property type="evidence" value="ECO:0007669"/>
    <property type="project" value="TreeGrafter"/>
</dbReference>
<keyword evidence="7 12" id="KW-0812">Transmembrane</keyword>
<evidence type="ECO:0000256" key="12">
    <source>
        <dbReference type="SAM" id="Phobius"/>
    </source>
</evidence>
<feature type="transmembrane region" description="Helical" evidence="12">
    <location>
        <begin position="236"/>
        <end position="264"/>
    </location>
</feature>
<dbReference type="Pfam" id="PF00358">
    <property type="entry name" value="PTS_EIIA_1"/>
    <property type="match status" value="1"/>
</dbReference>
<dbReference type="InterPro" id="IPR001996">
    <property type="entry name" value="PTS_IIB_1"/>
</dbReference>
<evidence type="ECO:0000256" key="11">
    <source>
        <dbReference type="PROSITE-ProRule" id="PRU00421"/>
    </source>
</evidence>
<dbReference type="InterPro" id="IPR003352">
    <property type="entry name" value="PTS_EIIC"/>
</dbReference>
<dbReference type="Proteomes" id="UP000050823">
    <property type="component" value="Unassembled WGS sequence"/>
</dbReference>
<dbReference type="GO" id="GO:0008982">
    <property type="term" value="F:protein-N(PI)-phosphohistidine-sugar phosphotransferase activity"/>
    <property type="evidence" value="ECO:0007669"/>
    <property type="project" value="InterPro"/>
</dbReference>
<dbReference type="Gene3D" id="3.30.1360.60">
    <property type="entry name" value="Glucose permease domain IIB"/>
    <property type="match status" value="1"/>
</dbReference>
<keyword evidence="5" id="KW-0808">Transferase</keyword>
<keyword evidence="9 12" id="KW-1133">Transmembrane helix</keyword>
<feature type="transmembrane region" description="Helical" evidence="12">
    <location>
        <begin position="426"/>
        <end position="444"/>
    </location>
</feature>
<gene>
    <name evidence="16" type="ORF">FC90_GL000684</name>
</gene>
<feature type="active site" description="Phosphocysteine intermediate; for EIIB activity" evidence="11">
    <location>
        <position position="29"/>
    </location>
</feature>
<dbReference type="GO" id="GO:0009401">
    <property type="term" value="P:phosphoenolpyruvate-dependent sugar phosphotransferase system"/>
    <property type="evidence" value="ECO:0007669"/>
    <property type="project" value="UniProtKB-KW"/>
</dbReference>
<dbReference type="PROSITE" id="PS51103">
    <property type="entry name" value="PTS_EIIC_TYPE_1"/>
    <property type="match status" value="1"/>
</dbReference>
<dbReference type="CDD" id="cd00212">
    <property type="entry name" value="PTS_IIB_glc"/>
    <property type="match status" value="1"/>
</dbReference>
<evidence type="ECO:0000256" key="2">
    <source>
        <dbReference type="ARBA" id="ARBA00022448"/>
    </source>
</evidence>
<dbReference type="InterPro" id="IPR011297">
    <property type="entry name" value="PTS_IIABC_b_glu"/>
</dbReference>
<feature type="transmembrane region" description="Helical" evidence="12">
    <location>
        <begin position="205"/>
        <end position="224"/>
    </location>
</feature>
<keyword evidence="3" id="KW-1003">Cell membrane</keyword>
<evidence type="ECO:0000313" key="17">
    <source>
        <dbReference type="Proteomes" id="UP000050823"/>
    </source>
</evidence>
<keyword evidence="8" id="KW-0418">Kinase</keyword>
<dbReference type="GO" id="GO:0005886">
    <property type="term" value="C:plasma membrane"/>
    <property type="evidence" value="ECO:0007669"/>
    <property type="project" value="UniProtKB-SubCell"/>
</dbReference>
<dbReference type="Gene3D" id="2.70.70.10">
    <property type="entry name" value="Glucose Permease (Domain IIA)"/>
    <property type="match status" value="1"/>
</dbReference>
<evidence type="ECO:0000313" key="16">
    <source>
        <dbReference type="EMBL" id="KRM24207.1"/>
    </source>
</evidence>
<dbReference type="NCBIfam" id="TIGR00830">
    <property type="entry name" value="PTBA"/>
    <property type="match status" value="1"/>
</dbReference>
<accession>A0AA89I3T1</accession>
<feature type="transmembrane region" description="Helical" evidence="12">
    <location>
        <begin position="270"/>
        <end position="295"/>
    </location>
</feature>
<dbReference type="SUPFAM" id="SSF55604">
    <property type="entry name" value="Glucose permease domain IIB"/>
    <property type="match status" value="1"/>
</dbReference>
<dbReference type="EMBL" id="AYZB01000003">
    <property type="protein sequence ID" value="KRM24207.1"/>
    <property type="molecule type" value="Genomic_DNA"/>
</dbReference>
<dbReference type="PANTHER" id="PTHR30175:SF1">
    <property type="entry name" value="PTS SYSTEM ARBUTIN-, CELLOBIOSE-, AND SALICIN-SPECIFIC EIIBC COMPONENT-RELATED"/>
    <property type="match status" value="1"/>
</dbReference>
<organism evidence="16 17">
    <name type="scientific">Latilactobacillus graminis DSM 20719</name>
    <dbReference type="NCBI Taxonomy" id="1423752"/>
    <lineage>
        <taxon>Bacteria</taxon>
        <taxon>Bacillati</taxon>
        <taxon>Bacillota</taxon>
        <taxon>Bacilli</taxon>
        <taxon>Lactobacillales</taxon>
        <taxon>Lactobacillaceae</taxon>
        <taxon>Latilactobacillus</taxon>
    </lineage>
</organism>
<name>A0AA89I3T1_9LACO</name>
<feature type="domain" description="PTS EIIA type-1" evidence="13">
    <location>
        <begin position="482"/>
        <end position="586"/>
    </location>
</feature>
<dbReference type="InterPro" id="IPR013013">
    <property type="entry name" value="PTS_EIIC_1"/>
</dbReference>
<dbReference type="SUPFAM" id="SSF51261">
    <property type="entry name" value="Duplicated hybrid motif"/>
    <property type="match status" value="1"/>
</dbReference>
<keyword evidence="4" id="KW-0762">Sugar transport</keyword>
<feature type="transmembrane region" description="Helical" evidence="12">
    <location>
        <begin position="390"/>
        <end position="414"/>
    </location>
</feature>
<feature type="domain" description="PTS EIIC type-1" evidence="15">
    <location>
        <begin position="103"/>
        <end position="455"/>
    </location>
</feature>
<proteinExistence type="predicted"/>
<feature type="domain" description="PTS EIIB type-1" evidence="14">
    <location>
        <begin position="7"/>
        <end position="89"/>
    </location>
</feature>
<evidence type="ECO:0000259" key="15">
    <source>
        <dbReference type="PROSITE" id="PS51103"/>
    </source>
</evidence>
<dbReference type="InterPro" id="IPR011055">
    <property type="entry name" value="Dup_hybrid_motif"/>
</dbReference>
<dbReference type="AlphaFoldDB" id="A0AA89I3T1"/>
<dbReference type="PROSITE" id="PS51098">
    <property type="entry name" value="PTS_EIIB_TYPE_1"/>
    <property type="match status" value="1"/>
</dbReference>
<evidence type="ECO:0000256" key="9">
    <source>
        <dbReference type="ARBA" id="ARBA00022989"/>
    </source>
</evidence>
<protein>
    <submittedName>
        <fullName evidence="16">PTS family porter</fullName>
    </submittedName>
</protein>
<evidence type="ECO:0000259" key="13">
    <source>
        <dbReference type="PROSITE" id="PS51093"/>
    </source>
</evidence>
<keyword evidence="6" id="KW-0598">Phosphotransferase system</keyword>
<comment type="caution">
    <text evidence="16">The sequence shown here is derived from an EMBL/GenBank/DDBJ whole genome shotgun (WGS) entry which is preliminary data.</text>
</comment>
<evidence type="ECO:0000256" key="5">
    <source>
        <dbReference type="ARBA" id="ARBA00022679"/>
    </source>
</evidence>
<dbReference type="NCBIfam" id="TIGR01995">
    <property type="entry name" value="PTS-II-ABC-beta"/>
    <property type="match status" value="1"/>
</dbReference>
<evidence type="ECO:0000256" key="1">
    <source>
        <dbReference type="ARBA" id="ARBA00004651"/>
    </source>
</evidence>